<feature type="chain" id="PRO_5024864418" evidence="1">
    <location>
        <begin position="20"/>
        <end position="491"/>
    </location>
</feature>
<evidence type="ECO:0000259" key="2">
    <source>
        <dbReference type="Pfam" id="PF00144"/>
    </source>
</evidence>
<dbReference type="PANTHER" id="PTHR46825">
    <property type="entry name" value="D-ALANYL-D-ALANINE-CARBOXYPEPTIDASE/ENDOPEPTIDASE AMPH"/>
    <property type="match status" value="1"/>
</dbReference>
<evidence type="ECO:0000256" key="1">
    <source>
        <dbReference type="SAM" id="SignalP"/>
    </source>
</evidence>
<dbReference type="Proteomes" id="UP000326344">
    <property type="component" value="Unassembled WGS sequence"/>
</dbReference>
<name>A0A5N1J6X2_9BACT</name>
<dbReference type="Gene3D" id="3.40.710.10">
    <property type="entry name" value="DD-peptidase/beta-lactamase superfamily"/>
    <property type="match status" value="1"/>
</dbReference>
<gene>
    <name evidence="3" type="ORF">F0P93_31170</name>
</gene>
<evidence type="ECO:0000313" key="3">
    <source>
        <dbReference type="EMBL" id="KAA9340363.1"/>
    </source>
</evidence>
<evidence type="ECO:0000313" key="4">
    <source>
        <dbReference type="Proteomes" id="UP000326344"/>
    </source>
</evidence>
<protein>
    <submittedName>
        <fullName evidence="3">Beta-lactamase family protein</fullName>
    </submittedName>
</protein>
<sequence length="491" mass="54689">MKSVYYLLLLTGWINSLQAQDPLPIAATQAAVETHLLPTVQFADSTYQFFSLRQRMKTYGVASVSIAVIDQGRIAWAKAYGLADVASVRPATASTLYQAASISKSINAVAVQRLVKEGKLTLQTDIRAYLKSWKMPENPYSTGRRITLKHLLSHTAGMSVGGFNGYARTDTLPTLDQILDGQRPANSEAIRSIDFPGVRFRYSGGGTVMIRKIIEDQTASDYATVVSRTVLRPLAMNQSTYSQRLGNEWTDWATAYVNDQQEVVGKYTLNPELAPDGLWTTPTDLAKFVLALQQSLSGTKPDFLSRAEINELLTPVVDSNQVTPGFFLVRKGAESYFQHAGSNVGYKSNFYGSMHGGRGVVVMINGDQYDIIPEIINSVAYTYQWEGFYQPELRKLAVVSEAVLSLYPGEYHLESPSMQFRIVKQQGQLYLSSGTDAPERMYFTSAQRFFLLSSKQLNWEFAKTEAEGGYELVIHQGSERFRAKRKPGGFR</sequence>
<feature type="domain" description="Beta-lactamase-related" evidence="2">
    <location>
        <begin position="52"/>
        <end position="368"/>
    </location>
</feature>
<organism evidence="3 4">
    <name type="scientific">Larkinella humicola</name>
    <dbReference type="NCBI Taxonomy" id="2607654"/>
    <lineage>
        <taxon>Bacteria</taxon>
        <taxon>Pseudomonadati</taxon>
        <taxon>Bacteroidota</taxon>
        <taxon>Cytophagia</taxon>
        <taxon>Cytophagales</taxon>
        <taxon>Spirosomataceae</taxon>
        <taxon>Larkinella</taxon>
    </lineage>
</organism>
<proteinExistence type="predicted"/>
<keyword evidence="4" id="KW-1185">Reference proteome</keyword>
<feature type="signal peptide" evidence="1">
    <location>
        <begin position="1"/>
        <end position="19"/>
    </location>
</feature>
<dbReference type="InterPro" id="IPR050491">
    <property type="entry name" value="AmpC-like"/>
</dbReference>
<dbReference type="AlphaFoldDB" id="A0A5N1J6X2"/>
<dbReference type="PANTHER" id="PTHR46825:SF12">
    <property type="entry name" value="PENICILLIN-BINDING PROTEIN 4"/>
    <property type="match status" value="1"/>
</dbReference>
<comment type="caution">
    <text evidence="3">The sequence shown here is derived from an EMBL/GenBank/DDBJ whole genome shotgun (WGS) entry which is preliminary data.</text>
</comment>
<dbReference type="EMBL" id="VTWS01000017">
    <property type="protein sequence ID" value="KAA9340363.1"/>
    <property type="molecule type" value="Genomic_DNA"/>
</dbReference>
<dbReference type="RefSeq" id="WP_150881716.1">
    <property type="nucleotide sequence ID" value="NZ_VTWS01000017.1"/>
</dbReference>
<dbReference type="InterPro" id="IPR001466">
    <property type="entry name" value="Beta-lactam-related"/>
</dbReference>
<keyword evidence="1" id="KW-0732">Signal</keyword>
<dbReference type="Pfam" id="PF00144">
    <property type="entry name" value="Beta-lactamase"/>
    <property type="match status" value="1"/>
</dbReference>
<dbReference type="SUPFAM" id="SSF56601">
    <property type="entry name" value="beta-lactamase/transpeptidase-like"/>
    <property type="match status" value="1"/>
</dbReference>
<accession>A0A5N1J6X2</accession>
<dbReference type="InterPro" id="IPR012338">
    <property type="entry name" value="Beta-lactam/transpept-like"/>
</dbReference>
<reference evidence="3 4" key="1">
    <citation type="submission" date="2019-09" db="EMBL/GenBank/DDBJ databases">
        <title>Genome Sequence of Larkinella sp MA1.</title>
        <authorList>
            <person name="Srinivasan S."/>
        </authorList>
    </citation>
    <scope>NUCLEOTIDE SEQUENCE [LARGE SCALE GENOMIC DNA]</scope>
    <source>
        <strain evidence="3 4">MA1</strain>
    </source>
</reference>